<evidence type="ECO:0000256" key="1">
    <source>
        <dbReference type="SAM" id="Phobius"/>
    </source>
</evidence>
<reference evidence="2" key="1">
    <citation type="submission" date="2020-05" db="EMBL/GenBank/DDBJ databases">
        <title>Mycena genomes resolve the evolution of fungal bioluminescence.</title>
        <authorList>
            <person name="Tsai I.J."/>
        </authorList>
    </citation>
    <scope>NUCLEOTIDE SEQUENCE</scope>
    <source>
        <strain evidence="2">160909Yilan</strain>
    </source>
</reference>
<dbReference type="Proteomes" id="UP000623467">
    <property type="component" value="Unassembled WGS sequence"/>
</dbReference>
<keyword evidence="3" id="KW-1185">Reference proteome</keyword>
<organism evidence="2 3">
    <name type="scientific">Mycena sanguinolenta</name>
    <dbReference type="NCBI Taxonomy" id="230812"/>
    <lineage>
        <taxon>Eukaryota</taxon>
        <taxon>Fungi</taxon>
        <taxon>Dikarya</taxon>
        <taxon>Basidiomycota</taxon>
        <taxon>Agaricomycotina</taxon>
        <taxon>Agaricomycetes</taxon>
        <taxon>Agaricomycetidae</taxon>
        <taxon>Agaricales</taxon>
        <taxon>Marasmiineae</taxon>
        <taxon>Mycenaceae</taxon>
        <taxon>Mycena</taxon>
    </lineage>
</organism>
<proteinExistence type="predicted"/>
<feature type="transmembrane region" description="Helical" evidence="1">
    <location>
        <begin position="100"/>
        <end position="120"/>
    </location>
</feature>
<keyword evidence="1" id="KW-0812">Transmembrane</keyword>
<accession>A0A8H7CH44</accession>
<comment type="caution">
    <text evidence="2">The sequence shown here is derived from an EMBL/GenBank/DDBJ whole genome shotgun (WGS) entry which is preliminary data.</text>
</comment>
<keyword evidence="1" id="KW-1133">Transmembrane helix</keyword>
<dbReference type="OrthoDB" id="2355659at2759"/>
<gene>
    <name evidence="2" type="ORF">MSAN_02270100</name>
</gene>
<dbReference type="EMBL" id="JACAZH010000035">
    <property type="protein sequence ID" value="KAF7337180.1"/>
    <property type="molecule type" value="Genomic_DNA"/>
</dbReference>
<protein>
    <submittedName>
        <fullName evidence="2">Uncharacterized protein</fullName>
    </submittedName>
</protein>
<evidence type="ECO:0000313" key="3">
    <source>
        <dbReference type="Proteomes" id="UP000623467"/>
    </source>
</evidence>
<dbReference type="AlphaFoldDB" id="A0A8H7CH44"/>
<feature type="transmembrane region" description="Helical" evidence="1">
    <location>
        <begin position="61"/>
        <end position="88"/>
    </location>
</feature>
<name>A0A8H7CH44_9AGAR</name>
<keyword evidence="1" id="KW-0472">Membrane</keyword>
<sequence length="304" mass="32306">MMARPSVAKSASLLSTLIGTLTPLVLLLKLFLSPSSPYSILPFATSPFYDESELDQRTLSSLRVLLLLLSSYLLASSILSGIGFLGVLRNRASLVRVYRDAASVDLAFTAFVTVVVGAAARAPAKARAACEQPELATLLSLLISAFNLAPAAQGPDDACERGPAERRSCRFRRTRRFDRRPTALPPCEGGEQRIRLLPLPRGVAASDVVYAPVHCPNAANSLLGTTAELWVRVPAAPSSTSSSAAAAYAPAYLSPSPSPEMPAYAPAYVRSATAAVDPSAEEDDVPLDAGLLDARVVRTKREWI</sequence>
<evidence type="ECO:0000313" key="2">
    <source>
        <dbReference type="EMBL" id="KAF7337180.1"/>
    </source>
</evidence>